<name>A0A2P7ARZ5_9HYPH</name>
<accession>A0A2P7ARZ5</accession>
<comment type="caution">
    <text evidence="2">The sequence shown here is derived from an EMBL/GenBank/DDBJ whole genome shotgun (WGS) entry which is preliminary data.</text>
</comment>
<proteinExistence type="predicted"/>
<dbReference type="Proteomes" id="UP000241158">
    <property type="component" value="Unassembled WGS sequence"/>
</dbReference>
<dbReference type="EMBL" id="PGGN01000003">
    <property type="protein sequence ID" value="PSH56940.1"/>
    <property type="molecule type" value="Genomic_DNA"/>
</dbReference>
<reference evidence="3" key="1">
    <citation type="submission" date="2017-11" db="EMBL/GenBank/DDBJ databases">
        <authorList>
            <person name="Kuznetsova I."/>
            <person name="Sazanova A."/>
            <person name="Chirak E."/>
            <person name="Safronova V."/>
            <person name="Willems A."/>
        </authorList>
    </citation>
    <scope>NUCLEOTIDE SEQUENCE [LARGE SCALE GENOMIC DNA]</scope>
    <source>
        <strain evidence="3">PEPV15</strain>
    </source>
</reference>
<keyword evidence="3" id="KW-1185">Reference proteome</keyword>
<feature type="transmembrane region" description="Helical" evidence="1">
    <location>
        <begin position="20"/>
        <end position="39"/>
    </location>
</feature>
<dbReference type="Pfam" id="PF04964">
    <property type="entry name" value="Flp_Fap"/>
    <property type="match status" value="1"/>
</dbReference>
<keyword evidence="1" id="KW-0812">Transmembrane</keyword>
<evidence type="ECO:0000313" key="3">
    <source>
        <dbReference type="Proteomes" id="UP000241158"/>
    </source>
</evidence>
<gene>
    <name evidence="2" type="ORF">CU100_16705</name>
</gene>
<keyword evidence="1" id="KW-1133">Transmembrane helix</keyword>
<dbReference type="InterPro" id="IPR007047">
    <property type="entry name" value="Flp_Fap"/>
</dbReference>
<protein>
    <submittedName>
        <fullName evidence="2">Flp family type IVb pilin</fullName>
    </submittedName>
</protein>
<keyword evidence="1" id="KW-0472">Membrane</keyword>
<dbReference type="AlphaFoldDB" id="A0A2P7ARZ5"/>
<organism evidence="2 3">
    <name type="scientific">Phyllobacterium endophyticum</name>
    <dbReference type="NCBI Taxonomy" id="1149773"/>
    <lineage>
        <taxon>Bacteria</taxon>
        <taxon>Pseudomonadati</taxon>
        <taxon>Pseudomonadota</taxon>
        <taxon>Alphaproteobacteria</taxon>
        <taxon>Hyphomicrobiales</taxon>
        <taxon>Phyllobacteriaceae</taxon>
        <taxon>Phyllobacterium</taxon>
    </lineage>
</organism>
<sequence>MTKLFAHFLRDETGASAVEYALIVALIAVAIIGASSKLGTNIKDTFEAISNRVSPEP</sequence>
<evidence type="ECO:0000256" key="1">
    <source>
        <dbReference type="SAM" id="Phobius"/>
    </source>
</evidence>
<evidence type="ECO:0000313" key="2">
    <source>
        <dbReference type="EMBL" id="PSH56940.1"/>
    </source>
</evidence>
<dbReference type="RefSeq" id="WP_106717702.1">
    <property type="nucleotide sequence ID" value="NZ_JACHXT010000003.1"/>
</dbReference>